<proteinExistence type="predicted"/>
<reference evidence="1 2" key="1">
    <citation type="journal article" date="2019" name="Genome Biol. Evol.">
        <title>Day and night: Metabolic profiles and evolutionary relationships of six axenic non-marine cyanobacteria.</title>
        <authorList>
            <person name="Will S.E."/>
            <person name="Henke P."/>
            <person name="Boedeker C."/>
            <person name="Huang S."/>
            <person name="Brinkmann H."/>
            <person name="Rohde M."/>
            <person name="Jarek M."/>
            <person name="Friedl T."/>
            <person name="Seufert S."/>
            <person name="Schumacher M."/>
            <person name="Overmann J."/>
            <person name="Neumann-Schaal M."/>
            <person name="Petersen J."/>
        </authorList>
    </citation>
    <scope>NUCLEOTIDE SEQUENCE [LARGE SCALE GENOMIC DNA]</scope>
    <source>
        <strain evidence="1 2">PCC 6912</strain>
    </source>
</reference>
<name>A0A433NKE3_CHLFR</name>
<dbReference type="AlphaFoldDB" id="A0A433NKE3"/>
<evidence type="ECO:0000313" key="2">
    <source>
        <dbReference type="Proteomes" id="UP000268857"/>
    </source>
</evidence>
<comment type="caution">
    <text evidence="1">The sequence shown here is derived from an EMBL/GenBank/DDBJ whole genome shotgun (WGS) entry which is preliminary data.</text>
</comment>
<keyword evidence="2" id="KW-1185">Reference proteome</keyword>
<sequence>MTVKEAWQKSGKNYDSFVRMVQQLVALSVEKRGYQLRPSKEAGRELGQMIRKQAENDPDQLLYAVVDSSVREYAKKHKL</sequence>
<accession>A0A433NKE3</accession>
<organism evidence="1 2">
    <name type="scientific">Chlorogloeopsis fritschii PCC 6912</name>
    <dbReference type="NCBI Taxonomy" id="211165"/>
    <lineage>
        <taxon>Bacteria</taxon>
        <taxon>Bacillati</taxon>
        <taxon>Cyanobacteriota</taxon>
        <taxon>Cyanophyceae</taxon>
        <taxon>Nostocales</taxon>
        <taxon>Chlorogloeopsidaceae</taxon>
        <taxon>Chlorogloeopsis</taxon>
    </lineage>
</organism>
<dbReference type="Proteomes" id="UP000268857">
    <property type="component" value="Unassembled WGS sequence"/>
</dbReference>
<gene>
    <name evidence="1" type="ORF">PCC6912_25500</name>
</gene>
<dbReference type="STRING" id="211165.GCA_000317285_00432"/>
<protein>
    <submittedName>
        <fullName evidence="1">Uncharacterized protein</fullName>
    </submittedName>
</protein>
<dbReference type="EMBL" id="RSCJ01000008">
    <property type="protein sequence ID" value="RUR83176.1"/>
    <property type="molecule type" value="Genomic_DNA"/>
</dbReference>
<evidence type="ECO:0000313" key="1">
    <source>
        <dbReference type="EMBL" id="RUR83176.1"/>
    </source>
</evidence>